<accession>A0AAN9LGD9</accession>
<gene>
    <name evidence="1" type="ORF">VNO80_29675</name>
</gene>
<reference evidence="1 2" key="1">
    <citation type="submission" date="2024-01" db="EMBL/GenBank/DDBJ databases">
        <title>The genomes of 5 underutilized Papilionoideae crops provide insights into root nodulation and disease resistanc.</title>
        <authorList>
            <person name="Jiang F."/>
        </authorList>
    </citation>
    <scope>NUCLEOTIDE SEQUENCE [LARGE SCALE GENOMIC DNA]</scope>
    <source>
        <strain evidence="1">JINMINGXINNONG_FW02</strain>
        <tissue evidence="1">Leaves</tissue>
    </source>
</reference>
<sequence length="104" mass="11455">MCDALLTIGPYLQLSRFQEFKPDSLLEYALKALLDGLPRLLESTNPCASVVHIDGMRNNSILGFTDVSRIPTVVVSCHVSIQEFKPDSLLEYALKALSDGLPHP</sequence>
<keyword evidence="2" id="KW-1185">Reference proteome</keyword>
<dbReference type="AlphaFoldDB" id="A0AAN9LGD9"/>
<comment type="caution">
    <text evidence="1">The sequence shown here is derived from an EMBL/GenBank/DDBJ whole genome shotgun (WGS) entry which is preliminary data.</text>
</comment>
<name>A0AAN9LGD9_PHACN</name>
<dbReference type="EMBL" id="JAYMYR010000011">
    <property type="protein sequence ID" value="KAK7332918.1"/>
    <property type="molecule type" value="Genomic_DNA"/>
</dbReference>
<evidence type="ECO:0000313" key="1">
    <source>
        <dbReference type="EMBL" id="KAK7332918.1"/>
    </source>
</evidence>
<proteinExistence type="predicted"/>
<protein>
    <submittedName>
        <fullName evidence="1">Uncharacterized protein</fullName>
    </submittedName>
</protein>
<organism evidence="1 2">
    <name type="scientific">Phaseolus coccineus</name>
    <name type="common">Scarlet runner bean</name>
    <name type="synonym">Phaseolus multiflorus</name>
    <dbReference type="NCBI Taxonomy" id="3886"/>
    <lineage>
        <taxon>Eukaryota</taxon>
        <taxon>Viridiplantae</taxon>
        <taxon>Streptophyta</taxon>
        <taxon>Embryophyta</taxon>
        <taxon>Tracheophyta</taxon>
        <taxon>Spermatophyta</taxon>
        <taxon>Magnoliopsida</taxon>
        <taxon>eudicotyledons</taxon>
        <taxon>Gunneridae</taxon>
        <taxon>Pentapetalae</taxon>
        <taxon>rosids</taxon>
        <taxon>fabids</taxon>
        <taxon>Fabales</taxon>
        <taxon>Fabaceae</taxon>
        <taxon>Papilionoideae</taxon>
        <taxon>50 kb inversion clade</taxon>
        <taxon>NPAAA clade</taxon>
        <taxon>indigoferoid/millettioid clade</taxon>
        <taxon>Phaseoleae</taxon>
        <taxon>Phaseolus</taxon>
    </lineage>
</organism>
<evidence type="ECO:0000313" key="2">
    <source>
        <dbReference type="Proteomes" id="UP001374584"/>
    </source>
</evidence>
<dbReference type="Proteomes" id="UP001374584">
    <property type="component" value="Unassembled WGS sequence"/>
</dbReference>